<gene>
    <name evidence="1" type="ORF">ACH5RR_029003</name>
</gene>
<comment type="caution">
    <text evidence="1">The sequence shown here is derived from an EMBL/GenBank/DDBJ whole genome shotgun (WGS) entry which is preliminary data.</text>
</comment>
<evidence type="ECO:0000313" key="2">
    <source>
        <dbReference type="Proteomes" id="UP001630127"/>
    </source>
</evidence>
<dbReference type="Proteomes" id="UP001630127">
    <property type="component" value="Unassembled WGS sequence"/>
</dbReference>
<dbReference type="EMBL" id="JBJUIK010000012">
    <property type="protein sequence ID" value="KAL3509602.1"/>
    <property type="molecule type" value="Genomic_DNA"/>
</dbReference>
<proteinExistence type="predicted"/>
<protein>
    <recommendedName>
        <fullName evidence="3">FBD domain-containing protein</fullName>
    </recommendedName>
</protein>
<dbReference type="AlphaFoldDB" id="A0ABD2YTP3"/>
<evidence type="ECO:0000313" key="1">
    <source>
        <dbReference type="EMBL" id="KAL3509602.1"/>
    </source>
</evidence>
<accession>A0ABD2YTP3</accession>
<name>A0ABD2YTP3_9GENT</name>
<keyword evidence="2" id="KW-1185">Reference proteome</keyword>
<organism evidence="1 2">
    <name type="scientific">Cinchona calisaya</name>
    <dbReference type="NCBI Taxonomy" id="153742"/>
    <lineage>
        <taxon>Eukaryota</taxon>
        <taxon>Viridiplantae</taxon>
        <taxon>Streptophyta</taxon>
        <taxon>Embryophyta</taxon>
        <taxon>Tracheophyta</taxon>
        <taxon>Spermatophyta</taxon>
        <taxon>Magnoliopsida</taxon>
        <taxon>eudicotyledons</taxon>
        <taxon>Gunneridae</taxon>
        <taxon>Pentapetalae</taxon>
        <taxon>asterids</taxon>
        <taxon>lamiids</taxon>
        <taxon>Gentianales</taxon>
        <taxon>Rubiaceae</taxon>
        <taxon>Cinchonoideae</taxon>
        <taxon>Cinchoneae</taxon>
        <taxon>Cinchona</taxon>
    </lineage>
</organism>
<evidence type="ECO:0008006" key="3">
    <source>
        <dbReference type="Google" id="ProtNLM"/>
    </source>
</evidence>
<reference evidence="1 2" key="1">
    <citation type="submission" date="2024-11" db="EMBL/GenBank/DDBJ databases">
        <title>A near-complete genome assembly of Cinchona calisaya.</title>
        <authorList>
            <person name="Lian D.C."/>
            <person name="Zhao X.W."/>
            <person name="Wei L."/>
        </authorList>
    </citation>
    <scope>NUCLEOTIDE SEQUENCE [LARGE SCALE GENOMIC DNA]</scope>
    <source>
        <tissue evidence="1">Nenye</tissue>
    </source>
</reference>
<sequence length="256" mass="29186">MQLESEIDEELVPDGENCEKADFYFLEEDIEAILVVGTVLVVVDVGNCDYCLIEENRPFNFGEDFGVPIASVLLPAEDVFSRSFSFNNLKQLELLTGYTKYDLFGLEAVLEICPILETMVLKYSFQTDDDENLAEEVTGKIILRMKNLTVVKMKNYRGTRNELCVKDLLIRHKVALERIVAFPAEIAARLGVSPHSNLCGSGRRTDIVSVYIDPSWKIKLLHRRIFWQTNQWRLPAKEEGIAKCLCYKAFLLDGFS</sequence>